<dbReference type="GO" id="GO:0015074">
    <property type="term" value="P:DNA integration"/>
    <property type="evidence" value="ECO:0007669"/>
    <property type="project" value="UniProtKB-KW"/>
</dbReference>
<evidence type="ECO:0000256" key="2">
    <source>
        <dbReference type="ARBA" id="ARBA00022908"/>
    </source>
</evidence>
<evidence type="ECO:0000259" key="7">
    <source>
        <dbReference type="PROSITE" id="PS51900"/>
    </source>
</evidence>
<keyword evidence="4" id="KW-0233">DNA recombination</keyword>
<dbReference type="InterPro" id="IPR011010">
    <property type="entry name" value="DNA_brk_join_enz"/>
</dbReference>
<evidence type="ECO:0000313" key="8">
    <source>
        <dbReference type="EMBL" id="PIT95578.1"/>
    </source>
</evidence>
<gene>
    <name evidence="8" type="ORF">COT96_00500</name>
</gene>
<accession>A0A2M6WRZ5</accession>
<dbReference type="Proteomes" id="UP000228964">
    <property type="component" value="Unassembled WGS sequence"/>
</dbReference>
<dbReference type="SUPFAM" id="SSF56349">
    <property type="entry name" value="DNA breaking-rejoining enzymes"/>
    <property type="match status" value="1"/>
</dbReference>
<dbReference type="GO" id="GO:0003677">
    <property type="term" value="F:DNA binding"/>
    <property type="evidence" value="ECO:0007669"/>
    <property type="project" value="UniProtKB-UniRule"/>
</dbReference>
<keyword evidence="3 5" id="KW-0238">DNA-binding</keyword>
<comment type="similarity">
    <text evidence="1">Belongs to the 'phage' integrase family.</text>
</comment>
<reference evidence="9" key="1">
    <citation type="submission" date="2017-09" db="EMBL/GenBank/DDBJ databases">
        <title>Depth-based differentiation of microbial function through sediment-hosted aquifers and enrichment of novel symbionts in the deep terrestrial subsurface.</title>
        <authorList>
            <person name="Probst A.J."/>
            <person name="Ladd B."/>
            <person name="Jarett J.K."/>
            <person name="Geller-Mcgrath D.E."/>
            <person name="Sieber C.M.K."/>
            <person name="Emerson J.B."/>
            <person name="Anantharaman K."/>
            <person name="Thomas B.C."/>
            <person name="Malmstrom R."/>
            <person name="Stieglmeier M."/>
            <person name="Klingl A."/>
            <person name="Woyke T."/>
            <person name="Ryan C.M."/>
            <person name="Banfield J.F."/>
        </authorList>
    </citation>
    <scope>NUCLEOTIDE SEQUENCE [LARGE SCALE GENOMIC DNA]</scope>
</reference>
<comment type="caution">
    <text evidence="8">The sequence shown here is derived from an EMBL/GenBank/DDBJ whole genome shotgun (WGS) entry which is preliminary data.</text>
</comment>
<dbReference type="InterPro" id="IPR013762">
    <property type="entry name" value="Integrase-like_cat_sf"/>
</dbReference>
<dbReference type="Pfam" id="PF00589">
    <property type="entry name" value="Phage_integrase"/>
    <property type="match status" value="1"/>
</dbReference>
<dbReference type="PROSITE" id="PS51898">
    <property type="entry name" value="TYR_RECOMBINASE"/>
    <property type="match status" value="1"/>
</dbReference>
<evidence type="ECO:0000256" key="4">
    <source>
        <dbReference type="ARBA" id="ARBA00023172"/>
    </source>
</evidence>
<dbReference type="InterPro" id="IPR004107">
    <property type="entry name" value="Integrase_SAM-like_N"/>
</dbReference>
<evidence type="ECO:0000256" key="3">
    <source>
        <dbReference type="ARBA" id="ARBA00023125"/>
    </source>
</evidence>
<evidence type="ECO:0000313" key="9">
    <source>
        <dbReference type="Proteomes" id="UP000228964"/>
    </source>
</evidence>
<organism evidence="8 9">
    <name type="scientific">Candidatus Falkowbacteria bacterium CG10_big_fil_rev_8_21_14_0_10_38_22</name>
    <dbReference type="NCBI Taxonomy" id="1974564"/>
    <lineage>
        <taxon>Bacteria</taxon>
        <taxon>Candidatus Falkowiibacteriota</taxon>
    </lineage>
</organism>
<evidence type="ECO:0000256" key="5">
    <source>
        <dbReference type="PROSITE-ProRule" id="PRU01248"/>
    </source>
</evidence>
<evidence type="ECO:0000259" key="6">
    <source>
        <dbReference type="PROSITE" id="PS51898"/>
    </source>
</evidence>
<dbReference type="PANTHER" id="PTHR30349">
    <property type="entry name" value="PHAGE INTEGRASE-RELATED"/>
    <property type="match status" value="1"/>
</dbReference>
<dbReference type="EMBL" id="PFAO01000010">
    <property type="protein sequence ID" value="PIT95578.1"/>
    <property type="molecule type" value="Genomic_DNA"/>
</dbReference>
<feature type="domain" description="Tyr recombinase" evidence="6">
    <location>
        <begin position="108"/>
        <end position="280"/>
    </location>
</feature>
<dbReference type="GO" id="GO:0006310">
    <property type="term" value="P:DNA recombination"/>
    <property type="evidence" value="ECO:0007669"/>
    <property type="project" value="UniProtKB-KW"/>
</dbReference>
<keyword evidence="2" id="KW-0229">DNA integration</keyword>
<dbReference type="PANTHER" id="PTHR30349:SF41">
    <property type="entry name" value="INTEGRASE_RECOMBINASE PROTEIN MJ0367-RELATED"/>
    <property type="match status" value="1"/>
</dbReference>
<name>A0A2M6WRZ5_9BACT</name>
<dbReference type="InterPro" id="IPR010998">
    <property type="entry name" value="Integrase_recombinase_N"/>
</dbReference>
<dbReference type="Gene3D" id="1.10.150.130">
    <property type="match status" value="1"/>
</dbReference>
<dbReference type="InterPro" id="IPR044068">
    <property type="entry name" value="CB"/>
</dbReference>
<evidence type="ECO:0000256" key="1">
    <source>
        <dbReference type="ARBA" id="ARBA00008857"/>
    </source>
</evidence>
<proteinExistence type="inferred from homology"/>
<dbReference type="Gene3D" id="1.10.443.10">
    <property type="entry name" value="Intergrase catalytic core"/>
    <property type="match status" value="1"/>
</dbReference>
<dbReference type="NCBIfam" id="NF040815">
    <property type="entry name" value="recomb_XerA_Arch"/>
    <property type="match status" value="1"/>
</dbReference>
<feature type="domain" description="Core-binding (CB)" evidence="7">
    <location>
        <begin position="11"/>
        <end position="92"/>
    </location>
</feature>
<protein>
    <submittedName>
        <fullName evidence="8">Integrase</fullName>
    </submittedName>
</protein>
<dbReference type="InterPro" id="IPR002104">
    <property type="entry name" value="Integrase_catalytic"/>
</dbReference>
<dbReference type="AlphaFoldDB" id="A0A2M6WRZ5"/>
<dbReference type="InterPro" id="IPR050090">
    <property type="entry name" value="Tyrosine_recombinase_XerCD"/>
</dbReference>
<sequence length="283" mass="32356">MLLNLLYHSCMTLQELLKKVEDELKLKNYSRRTVKSYLICLKEFFGYAKNITKEPDINLIKKFLLELKDKNRSSQTINLYLNSIKHFYHEIAKSTGRIDLKFAKRSGKLPVILSRQEIDRTLGAITNFKHRLMVASAYGSGLRVSEIINLKVKDINLEELVIHLKAGKGNKDRITIFPEKLKNDIIKLSAGKDGKDYLFASERGGKLTERTAQVVFAKALEKAGIKKEATFHSLRHSFATHLLENGVDVRYVQELLGHANIRTTQIYTKVTNPSLKKIKSPLE</sequence>
<dbReference type="PROSITE" id="PS51900">
    <property type="entry name" value="CB"/>
    <property type="match status" value="1"/>
</dbReference>
<dbReference type="Pfam" id="PF13495">
    <property type="entry name" value="Phage_int_SAM_4"/>
    <property type="match status" value="1"/>
</dbReference>